<evidence type="ECO:0000313" key="3">
    <source>
        <dbReference type="Proteomes" id="UP000499080"/>
    </source>
</evidence>
<proteinExistence type="predicted"/>
<sequence>MVRLGQSGTLVKRPVCRIDPIGSYYVLGGQCPKSATDSSLIAEVYHSSHSTVPGICLPENGIPKESRTPKPEGNTSSTLYVMNRPLKPHLEIY</sequence>
<keyword evidence="3" id="KW-1185">Reference proteome</keyword>
<gene>
    <name evidence="2" type="ORF">AVEN_27219_1</name>
</gene>
<accession>A0A4Y2CBK3</accession>
<reference evidence="2 3" key="1">
    <citation type="journal article" date="2019" name="Sci. Rep.">
        <title>Orb-weaving spider Araneus ventricosus genome elucidates the spidroin gene catalogue.</title>
        <authorList>
            <person name="Kono N."/>
            <person name="Nakamura H."/>
            <person name="Ohtoshi R."/>
            <person name="Moran D.A.P."/>
            <person name="Shinohara A."/>
            <person name="Yoshida Y."/>
            <person name="Fujiwara M."/>
            <person name="Mori M."/>
            <person name="Tomita M."/>
            <person name="Arakawa K."/>
        </authorList>
    </citation>
    <scope>NUCLEOTIDE SEQUENCE [LARGE SCALE GENOMIC DNA]</scope>
</reference>
<dbReference type="Proteomes" id="UP000499080">
    <property type="component" value="Unassembled WGS sequence"/>
</dbReference>
<organism evidence="2 3">
    <name type="scientific">Araneus ventricosus</name>
    <name type="common">Orbweaver spider</name>
    <name type="synonym">Epeira ventricosa</name>
    <dbReference type="NCBI Taxonomy" id="182803"/>
    <lineage>
        <taxon>Eukaryota</taxon>
        <taxon>Metazoa</taxon>
        <taxon>Ecdysozoa</taxon>
        <taxon>Arthropoda</taxon>
        <taxon>Chelicerata</taxon>
        <taxon>Arachnida</taxon>
        <taxon>Araneae</taxon>
        <taxon>Araneomorphae</taxon>
        <taxon>Entelegynae</taxon>
        <taxon>Araneoidea</taxon>
        <taxon>Araneidae</taxon>
        <taxon>Araneus</taxon>
    </lineage>
</organism>
<dbReference type="AlphaFoldDB" id="A0A4Y2CBK3"/>
<evidence type="ECO:0000313" key="2">
    <source>
        <dbReference type="EMBL" id="GBM01117.1"/>
    </source>
</evidence>
<feature type="region of interest" description="Disordered" evidence="1">
    <location>
        <begin position="58"/>
        <end position="80"/>
    </location>
</feature>
<evidence type="ECO:0000256" key="1">
    <source>
        <dbReference type="SAM" id="MobiDB-lite"/>
    </source>
</evidence>
<name>A0A4Y2CBK3_ARAVE</name>
<protein>
    <submittedName>
        <fullName evidence="2">Uncharacterized protein</fullName>
    </submittedName>
</protein>
<dbReference type="EMBL" id="BGPR01000165">
    <property type="protein sequence ID" value="GBM01117.1"/>
    <property type="molecule type" value="Genomic_DNA"/>
</dbReference>
<comment type="caution">
    <text evidence="2">The sequence shown here is derived from an EMBL/GenBank/DDBJ whole genome shotgun (WGS) entry which is preliminary data.</text>
</comment>